<proteinExistence type="predicted"/>
<reference evidence="2 3" key="2">
    <citation type="journal article" date="2017" name="Int. J. Syst. Evol. Microbiol.">
        <title>Mycobacterium stephanolepidis sp. nov., a rapidly growing species related to Mycobacterium chelonae, isolated from marine teleost fish, Stephanolepis cirrhifer.</title>
        <authorList>
            <person name="Fukano H."/>
            <person name="Wada S."/>
            <person name="Kurata O."/>
            <person name="Katayama K."/>
            <person name="Fujiwara N."/>
            <person name="Hoshino Y."/>
        </authorList>
    </citation>
    <scope>NUCLEOTIDE SEQUENCE [LARGE SCALE GENOMIC DNA]</scope>
    <source>
        <strain evidence="2 3">NJB0901</strain>
    </source>
</reference>
<dbReference type="Proteomes" id="UP000217954">
    <property type="component" value="Chromosome"/>
</dbReference>
<dbReference type="NCBIfam" id="TIGR03816">
    <property type="entry name" value="tadE_like_DECH"/>
    <property type="match status" value="1"/>
</dbReference>
<evidence type="ECO:0000313" key="2">
    <source>
        <dbReference type="EMBL" id="BAX95762.1"/>
    </source>
</evidence>
<dbReference type="AlphaFoldDB" id="A0A1Z4ES33"/>
<dbReference type="Pfam" id="PF13400">
    <property type="entry name" value="Tad"/>
    <property type="match status" value="1"/>
</dbReference>
<dbReference type="InterPro" id="IPR021202">
    <property type="entry name" value="Rv3654c-like"/>
</dbReference>
<dbReference type="EMBL" id="AP018165">
    <property type="protein sequence ID" value="BAX95762.1"/>
    <property type="molecule type" value="Genomic_DNA"/>
</dbReference>
<organism evidence="2 3">
    <name type="scientific">[Mycobacterium] stephanolepidis</name>
    <dbReference type="NCBI Taxonomy" id="1520670"/>
    <lineage>
        <taxon>Bacteria</taxon>
        <taxon>Bacillati</taxon>
        <taxon>Actinomycetota</taxon>
        <taxon>Actinomycetes</taxon>
        <taxon>Mycobacteriales</taxon>
        <taxon>Mycobacteriaceae</taxon>
        <taxon>Mycobacteroides</taxon>
    </lineage>
</organism>
<reference evidence="3" key="1">
    <citation type="journal article" date="2017" name="Genome Announc.">
        <title>Complete Genome Sequence of Mycobacterium stephanolepidis.</title>
        <authorList>
            <person name="Fukano H."/>
            <person name="Yoshida M."/>
            <person name="Katayama Y."/>
            <person name="Omatsu T."/>
            <person name="Mizutani T."/>
            <person name="Kurata O."/>
            <person name="Wada S."/>
            <person name="Hoshino Y."/>
        </authorList>
    </citation>
    <scope>NUCLEOTIDE SEQUENCE [LARGE SCALE GENOMIC DNA]</scope>
    <source>
        <strain evidence="3">NJB0901</strain>
    </source>
</reference>
<accession>A0A1Z4ES33</accession>
<evidence type="ECO:0000313" key="3">
    <source>
        <dbReference type="Proteomes" id="UP000217954"/>
    </source>
</evidence>
<sequence>MAVLLALTAGGVAVGSAVVARHRAQAAADLSALAGAQRALYGTPSACAKVAVVARRMGATVNSCVVEDLDIVVGVSVPVILGRFGVGPARAAARAGPVTDGG</sequence>
<gene>
    <name evidence="2" type="ORF">MSTE_00419</name>
</gene>
<feature type="domain" description="Putative Flp pilus-assembly TadG-like N-terminal" evidence="1">
    <location>
        <begin position="2"/>
        <end position="38"/>
    </location>
</feature>
<dbReference type="InterPro" id="IPR028087">
    <property type="entry name" value="Tad_N"/>
</dbReference>
<keyword evidence="3" id="KW-1185">Reference proteome</keyword>
<evidence type="ECO:0000259" key="1">
    <source>
        <dbReference type="Pfam" id="PF13400"/>
    </source>
</evidence>
<protein>
    <recommendedName>
        <fullName evidence="1">Putative Flp pilus-assembly TadG-like N-terminal domain-containing protein</fullName>
    </recommendedName>
</protein>
<dbReference type="KEGG" id="mste:MSTE_00419"/>
<name>A0A1Z4ES33_9MYCO</name>